<keyword evidence="1" id="KW-0547">Nucleotide-binding</keyword>
<dbReference type="Pfam" id="PF13604">
    <property type="entry name" value="AAA_30"/>
    <property type="match status" value="1"/>
</dbReference>
<keyword evidence="2" id="KW-0067">ATP-binding</keyword>
<dbReference type="EMBL" id="JBEPMY010000015">
    <property type="protein sequence ID" value="MET3757117.1"/>
    <property type="molecule type" value="Genomic_DNA"/>
</dbReference>
<comment type="caution">
    <text evidence="4">The sequence shown here is derived from an EMBL/GenBank/DDBJ whole genome shotgun (WGS) entry which is preliminary data.</text>
</comment>
<dbReference type="RefSeq" id="WP_246735363.1">
    <property type="nucleotide sequence ID" value="NZ_CP071609.1"/>
</dbReference>
<evidence type="ECO:0000256" key="2">
    <source>
        <dbReference type="ARBA" id="ARBA00022840"/>
    </source>
</evidence>
<accession>A0ABV2MKY7</accession>
<dbReference type="GeneID" id="91153209"/>
<reference evidence="4 5" key="1">
    <citation type="submission" date="2024-06" db="EMBL/GenBank/DDBJ databases">
        <title>Genomic Encyclopedia of Type Strains, Phase IV (KMG-IV): sequencing the most valuable type-strain genomes for metagenomic binning, comparative biology and taxonomic classification.</title>
        <authorList>
            <person name="Goeker M."/>
        </authorList>
    </citation>
    <scope>NUCLEOTIDE SEQUENCE [LARGE SCALE GENOMIC DNA]</scope>
    <source>
        <strain evidence="4 5">DSM 29288</strain>
    </source>
</reference>
<dbReference type="Pfam" id="PF13538">
    <property type="entry name" value="UvrD_C_2"/>
    <property type="match status" value="1"/>
</dbReference>
<dbReference type="InterPro" id="IPR027417">
    <property type="entry name" value="P-loop_NTPase"/>
</dbReference>
<dbReference type="PANTHER" id="PTHR43788:SF6">
    <property type="entry name" value="DNA HELICASE B"/>
    <property type="match status" value="1"/>
</dbReference>
<protein>
    <submittedName>
        <fullName evidence="4">ATP-dependent exoDNAse (Exonuclease V) alpha subunit</fullName>
    </submittedName>
</protein>
<feature type="domain" description="UvrD-like helicase C-terminal" evidence="3">
    <location>
        <begin position="339"/>
        <end position="385"/>
    </location>
</feature>
<dbReference type="InterPro" id="IPR027785">
    <property type="entry name" value="UvrD-like_helicase_C"/>
</dbReference>
<dbReference type="CDD" id="cd17933">
    <property type="entry name" value="DEXSc_RecD-like"/>
    <property type="match status" value="1"/>
</dbReference>
<evidence type="ECO:0000256" key="1">
    <source>
        <dbReference type="ARBA" id="ARBA00022741"/>
    </source>
</evidence>
<dbReference type="Gene3D" id="3.40.50.300">
    <property type="entry name" value="P-loop containing nucleotide triphosphate hydrolases"/>
    <property type="match status" value="2"/>
</dbReference>
<dbReference type="Gene3D" id="2.30.30.940">
    <property type="match status" value="1"/>
</dbReference>
<gene>
    <name evidence="4" type="ORF">ABID08_004498</name>
</gene>
<evidence type="ECO:0000313" key="5">
    <source>
        <dbReference type="Proteomes" id="UP001549077"/>
    </source>
</evidence>
<keyword evidence="5" id="KW-1185">Reference proteome</keyword>
<name>A0ABV2MKY7_9HYPH</name>
<dbReference type="SUPFAM" id="SSF52540">
    <property type="entry name" value="P-loop containing nucleoside triphosphate hydrolases"/>
    <property type="match status" value="2"/>
</dbReference>
<dbReference type="Proteomes" id="UP001549077">
    <property type="component" value="Unassembled WGS sequence"/>
</dbReference>
<dbReference type="CDD" id="cd18809">
    <property type="entry name" value="SF1_C_RecD"/>
    <property type="match status" value="1"/>
</dbReference>
<dbReference type="PANTHER" id="PTHR43788">
    <property type="entry name" value="DNA2/NAM7 HELICASE FAMILY MEMBER"/>
    <property type="match status" value="1"/>
</dbReference>
<sequence>MATSCGVCVISGGAGTGKTTVVRAILAALEALRDDLPLAHRGGIEHLQVALAGRAVRRISEATGRPACTLSRLVHDIENAGRKIRGGTIIFDEASMLDTPSIYRVLVQLPPEVDLIFIGDPGQLPPIGPGLPFHTMVKTQGIPAVTLEIVHRQDDATGIPAIASSIRHGKPVNLRRFDPNVALSPGVYLFPASKEDIATKALAAFRAMCGPAPANGMTSALHELDVQMLTQVKNGPAGSKELNRAIETEYMACQPRIEDWGLSAGSRIMWLRNDYSKAPRLDPAGNPVTDKVTGEPICSGFMNGSLGVLKKLHPKGAWVRFDDGAEDAITAADLEKLTHGWAISVHKAQGSAFRRVIIPVIRSRLLDRTMLYTAITRAIETVVLVGEIDHINEIVTSAPRSLSRVTALRFELE</sequence>
<proteinExistence type="predicted"/>
<organism evidence="4 5">
    <name type="scientific">Rhizobium binae</name>
    <dbReference type="NCBI Taxonomy" id="1138190"/>
    <lineage>
        <taxon>Bacteria</taxon>
        <taxon>Pseudomonadati</taxon>
        <taxon>Pseudomonadota</taxon>
        <taxon>Alphaproteobacteria</taxon>
        <taxon>Hyphomicrobiales</taxon>
        <taxon>Rhizobiaceae</taxon>
        <taxon>Rhizobium/Agrobacterium group</taxon>
        <taxon>Rhizobium</taxon>
    </lineage>
</organism>
<dbReference type="InterPro" id="IPR050534">
    <property type="entry name" value="Coronavir_polyprotein_1ab"/>
</dbReference>
<evidence type="ECO:0000259" key="3">
    <source>
        <dbReference type="Pfam" id="PF13538"/>
    </source>
</evidence>
<evidence type="ECO:0000313" key="4">
    <source>
        <dbReference type="EMBL" id="MET3757117.1"/>
    </source>
</evidence>